<evidence type="ECO:0000259" key="2">
    <source>
        <dbReference type="PROSITE" id="PS50885"/>
    </source>
</evidence>
<dbReference type="SMART" id="SM00065">
    <property type="entry name" value="GAF"/>
    <property type="match status" value="1"/>
</dbReference>
<dbReference type="AlphaFoldDB" id="S6ADE6"/>
<keyword evidence="1" id="KW-0472">Membrane</keyword>
<evidence type="ECO:0000313" key="4">
    <source>
        <dbReference type="EMBL" id="BAN36403.1"/>
    </source>
</evidence>
<protein>
    <recommendedName>
        <fullName evidence="6">Metal dependent phosphohydrolase</fullName>
    </recommendedName>
</protein>
<evidence type="ECO:0008006" key="6">
    <source>
        <dbReference type="Google" id="ProtNLM"/>
    </source>
</evidence>
<accession>S6ADE6</accession>
<dbReference type="Pfam" id="PF13487">
    <property type="entry name" value="HD_5"/>
    <property type="match status" value="1"/>
</dbReference>
<evidence type="ECO:0000259" key="3">
    <source>
        <dbReference type="PROSITE" id="PS51832"/>
    </source>
</evidence>
<dbReference type="CDD" id="cd06225">
    <property type="entry name" value="HAMP"/>
    <property type="match status" value="1"/>
</dbReference>
<feature type="domain" description="HAMP" evidence="2">
    <location>
        <begin position="216"/>
        <end position="268"/>
    </location>
</feature>
<dbReference type="PANTHER" id="PTHR45228">
    <property type="entry name" value="CYCLIC DI-GMP PHOSPHODIESTERASE TM_0186-RELATED"/>
    <property type="match status" value="1"/>
</dbReference>
<dbReference type="PROSITE" id="PS50885">
    <property type="entry name" value="HAMP"/>
    <property type="match status" value="1"/>
</dbReference>
<reference evidence="4 5" key="1">
    <citation type="journal article" date="2012" name="Appl. Environ. Microbiol.">
        <title>Draft genome sequence of a psychrotolerant sulfur-oxidizing bacterium, Sulfuricella denitrificans skB26, and proteomic insights into cold adaptation.</title>
        <authorList>
            <person name="Watanabe T."/>
            <person name="Kojima H."/>
            <person name="Fukui M."/>
        </authorList>
    </citation>
    <scope>NUCLEOTIDE SEQUENCE [LARGE SCALE GENOMIC DNA]</scope>
    <source>
        <strain evidence="5">skB26</strain>
    </source>
</reference>
<dbReference type="PANTHER" id="PTHR45228:SF5">
    <property type="entry name" value="CYCLIC DI-GMP PHOSPHODIESTERASE VC_1348-RELATED"/>
    <property type="match status" value="1"/>
</dbReference>
<dbReference type="Pfam" id="PF00672">
    <property type="entry name" value="HAMP"/>
    <property type="match status" value="1"/>
</dbReference>
<dbReference type="InterPro" id="IPR037522">
    <property type="entry name" value="HD_GYP_dom"/>
</dbReference>
<dbReference type="Gene3D" id="1.10.3210.10">
    <property type="entry name" value="Hypothetical protein af1432"/>
    <property type="match status" value="1"/>
</dbReference>
<dbReference type="SUPFAM" id="SSF109604">
    <property type="entry name" value="HD-domain/PDEase-like"/>
    <property type="match status" value="1"/>
</dbReference>
<dbReference type="EMBL" id="AP013066">
    <property type="protein sequence ID" value="BAN36403.1"/>
    <property type="molecule type" value="Genomic_DNA"/>
</dbReference>
<proteinExistence type="predicted"/>
<dbReference type="SMART" id="SM00304">
    <property type="entry name" value="HAMP"/>
    <property type="match status" value="1"/>
</dbReference>
<dbReference type="OrthoDB" id="9763857at2"/>
<dbReference type="InterPro" id="IPR003660">
    <property type="entry name" value="HAMP_dom"/>
</dbReference>
<dbReference type="eggNOG" id="COG2203">
    <property type="taxonomic scope" value="Bacteria"/>
</dbReference>
<dbReference type="HOGENOM" id="CLU_449575_0_0_4"/>
<dbReference type="InterPro" id="IPR052020">
    <property type="entry name" value="Cyclic_di-GMP/3'3'-cGAMP_PDE"/>
</dbReference>
<evidence type="ECO:0000313" key="5">
    <source>
        <dbReference type="Proteomes" id="UP000015559"/>
    </source>
</evidence>
<dbReference type="Proteomes" id="UP000015559">
    <property type="component" value="Chromosome"/>
</dbReference>
<dbReference type="Pfam" id="PF13185">
    <property type="entry name" value="GAF_2"/>
    <property type="match status" value="1"/>
</dbReference>
<dbReference type="SMART" id="SM00471">
    <property type="entry name" value="HDc"/>
    <property type="match status" value="1"/>
</dbReference>
<gene>
    <name evidence="4" type="ORF">SCD_n02602</name>
</gene>
<dbReference type="CDD" id="cd00077">
    <property type="entry name" value="HDc"/>
    <property type="match status" value="1"/>
</dbReference>
<dbReference type="GO" id="GO:0007165">
    <property type="term" value="P:signal transduction"/>
    <property type="evidence" value="ECO:0007669"/>
    <property type="project" value="InterPro"/>
</dbReference>
<dbReference type="InterPro" id="IPR003018">
    <property type="entry name" value="GAF"/>
</dbReference>
<sequence length="639" mass="71242">MRQFPWYNTIRFRIGLALFVLFALQAGTAGFTLYEVDLRKHDYEILNLAGQTRVISHTMAHQSRNYLKENAVIAVTSPRDAGFYSQNLQQSMALYDKIISGFRNRRLDPEITGLDEPLTCSWDQQSRNQLDVSAAAWENFRHGMQLALDANPSRPDLAAARYAVQHGEELAHSSDNLSRAFQHMMEGKLATIRLFNQLAFIATALLTAWIAILVYRKILRPLTLTVDGFSRVANGDLGYQVPLVVDNEIGRMTQAFNRLSDRMRGLFHLTDRISRGTNLHDALKLVCEEFRTFLPVEWVGVLLLTPDHRQVALERLYSESPSSLQENDHFEFALGAPEAALAKGNALAIDDLDAFSRNKSPAFLSAQLARDGKRSALFIPLRHNGGGEALLVFASSQAGAYTPEHVEFLSNLAGQVGHILGKTLFMEGLVVAAVEGLAKLAESRDPETGDHLVRMSLYSAILAEELGKEGPYRERITPAYVRDVFRFAPMHDIGKVGIRDDILLKPGRLDPDERTEMERHPVIGGQVLRRSEEQMNALGHSIFQIGIEIAEGHHEKFDGSGYPAGLAGEAIPLSARIIAVADVLDALTSKRPYKEAWPMEKALETINNDAGKHFDPAVVAALHRSLPRVMEIYERLKHV</sequence>
<feature type="transmembrane region" description="Helical" evidence="1">
    <location>
        <begin position="194"/>
        <end position="215"/>
    </location>
</feature>
<keyword evidence="1" id="KW-1133">Transmembrane helix</keyword>
<dbReference type="eggNOG" id="COG3437">
    <property type="taxonomic scope" value="Bacteria"/>
</dbReference>
<evidence type="ECO:0000256" key="1">
    <source>
        <dbReference type="SAM" id="Phobius"/>
    </source>
</evidence>
<keyword evidence="1" id="KW-0812">Transmembrane</keyword>
<dbReference type="STRING" id="1163617.SCD_n02602"/>
<dbReference type="RefSeq" id="WP_009207638.1">
    <property type="nucleotide sequence ID" value="NC_022357.1"/>
</dbReference>
<dbReference type="SUPFAM" id="SSF55781">
    <property type="entry name" value="GAF domain-like"/>
    <property type="match status" value="1"/>
</dbReference>
<dbReference type="GO" id="GO:0008081">
    <property type="term" value="F:phosphoric diester hydrolase activity"/>
    <property type="evidence" value="ECO:0007669"/>
    <property type="project" value="UniProtKB-ARBA"/>
</dbReference>
<organism evidence="4 5">
    <name type="scientific">Sulfuricella denitrificans (strain DSM 22764 / NBRC 105220 / skB26)</name>
    <dbReference type="NCBI Taxonomy" id="1163617"/>
    <lineage>
        <taxon>Bacteria</taxon>
        <taxon>Pseudomonadati</taxon>
        <taxon>Pseudomonadota</taxon>
        <taxon>Betaproteobacteria</taxon>
        <taxon>Nitrosomonadales</taxon>
        <taxon>Sulfuricellaceae</taxon>
        <taxon>Sulfuricella</taxon>
    </lineage>
</organism>
<dbReference type="PROSITE" id="PS51832">
    <property type="entry name" value="HD_GYP"/>
    <property type="match status" value="1"/>
</dbReference>
<dbReference type="Gene3D" id="6.10.340.10">
    <property type="match status" value="1"/>
</dbReference>
<dbReference type="Gene3D" id="3.30.450.40">
    <property type="match status" value="1"/>
</dbReference>
<dbReference type="GO" id="GO:0016020">
    <property type="term" value="C:membrane"/>
    <property type="evidence" value="ECO:0007669"/>
    <property type="project" value="InterPro"/>
</dbReference>
<keyword evidence="5" id="KW-1185">Reference proteome</keyword>
<dbReference type="KEGG" id="sdr:SCD_n02602"/>
<dbReference type="SUPFAM" id="SSF158472">
    <property type="entry name" value="HAMP domain-like"/>
    <property type="match status" value="1"/>
</dbReference>
<dbReference type="InterPro" id="IPR029016">
    <property type="entry name" value="GAF-like_dom_sf"/>
</dbReference>
<dbReference type="eggNOG" id="COG3850">
    <property type="taxonomic scope" value="Bacteria"/>
</dbReference>
<feature type="domain" description="HD-GYP" evidence="3">
    <location>
        <begin position="426"/>
        <end position="638"/>
    </location>
</feature>
<name>S6ADE6_SULDS</name>
<dbReference type="InterPro" id="IPR003607">
    <property type="entry name" value="HD/PDEase_dom"/>
</dbReference>